<proteinExistence type="predicted"/>
<keyword evidence="2" id="KW-1185">Reference proteome</keyword>
<sequence>MFIAAATGKARIGSINDLPGELLQQIVEQVFTGSPNTSLAQGEYALEQLQNLARLNRAWKAACQDSIFAAGKALAVHQQKRGKGLAEALASLQALRPALQKPAWQALPGRAAAFGPHTLDLGVDQYLQQWPARVPPGSMPQAEWHGRRDACLAYFAAGVLPHASERMRDFLLLLGESRAPMDRLAAALLDVACDGLLSPSLAEAFDLHADTMPRYCRARFQAVQACMRHGKTQHLNLQTVLLMAQAMPQRLQWRMLVAMHAQFPQPRVDEGCCLGAPQQALVDAIGKLAPRYRVLALRRLHAPGWERLRTDMLLHCLPARPQEAAPHLEAYLAVFDSGRNLRAPAVFQILEPVRRHVFDMLGAHGTGACRSLLMHYDQRLALEETLRQDVLQQFKAHAEQLPPRDRMLIRLLVHGLFERAGEMRVLAFRMDLAQLLKHDAGLIAWVLCSLCDPQHGLSSCLFMSSLDTLDAVLKRLPEQLWMRVRNTLCELARGFVANDSALFGRTLGLHLRP</sequence>
<accession>A0A857JBE9</accession>
<dbReference type="RefSeq" id="WP_160554354.1">
    <property type="nucleotide sequence ID" value="NZ_CP047650.1"/>
</dbReference>
<evidence type="ECO:0000313" key="1">
    <source>
        <dbReference type="EMBL" id="QHJ00544.1"/>
    </source>
</evidence>
<dbReference type="EMBL" id="CP047650">
    <property type="protein sequence ID" value="QHJ00544.1"/>
    <property type="molecule type" value="Genomic_DNA"/>
</dbReference>
<dbReference type="KEGG" id="xyk:GT347_22735"/>
<dbReference type="Proteomes" id="UP000464787">
    <property type="component" value="Chromosome"/>
</dbReference>
<organism evidence="1 2">
    <name type="scientific">Xylophilus rhododendri</name>
    <dbReference type="NCBI Taxonomy" id="2697032"/>
    <lineage>
        <taxon>Bacteria</taxon>
        <taxon>Pseudomonadati</taxon>
        <taxon>Pseudomonadota</taxon>
        <taxon>Betaproteobacteria</taxon>
        <taxon>Burkholderiales</taxon>
        <taxon>Xylophilus</taxon>
    </lineage>
</organism>
<protein>
    <submittedName>
        <fullName evidence="1">Uncharacterized protein</fullName>
    </submittedName>
</protein>
<name>A0A857JBE9_9BURK</name>
<evidence type="ECO:0000313" key="2">
    <source>
        <dbReference type="Proteomes" id="UP000464787"/>
    </source>
</evidence>
<dbReference type="AlphaFoldDB" id="A0A857JBE9"/>
<reference evidence="1 2" key="1">
    <citation type="submission" date="2020-01" db="EMBL/GenBank/DDBJ databases">
        <title>Genome sequencing of strain KACC 21265.</title>
        <authorList>
            <person name="Heo J."/>
            <person name="Kim S.-J."/>
            <person name="Kim J.-S."/>
            <person name="Hong S.-B."/>
            <person name="Kwon S.-W."/>
        </authorList>
    </citation>
    <scope>NUCLEOTIDE SEQUENCE [LARGE SCALE GENOMIC DNA]</scope>
    <source>
        <strain evidence="1 2">KACC 21265</strain>
    </source>
</reference>
<gene>
    <name evidence="1" type="ORF">GT347_22735</name>
</gene>